<comment type="caution">
    <text evidence="2">The sequence shown here is derived from an EMBL/GenBank/DDBJ whole genome shotgun (WGS) entry which is preliminary data.</text>
</comment>
<dbReference type="EMBL" id="JAMSHJ010000006">
    <property type="protein sequence ID" value="KAI5401315.1"/>
    <property type="molecule type" value="Genomic_DNA"/>
</dbReference>
<keyword evidence="3" id="KW-1185">Reference proteome</keyword>
<sequence length="170" mass="19262">MVNDNYAYEVYKYAIEMKCVVHLYVEHFVKGIVENDGNVVEEGKQVDGNDVGGGEQGFGNDVEGGEQDDENDVELKYDEISKDEAIGITFDDSEGKKIVNVVDNIGSSYGVDNEMKVNYANELDNNDHDASDNEKRPKYDKFMVEELDRNYKLKMGLEFTSLKEFKAITE</sequence>
<feature type="region of interest" description="Disordered" evidence="1">
    <location>
        <begin position="45"/>
        <end position="70"/>
    </location>
</feature>
<reference evidence="2 3" key="1">
    <citation type="journal article" date="2022" name="Nat. Genet.">
        <title>Improved pea reference genome and pan-genome highlight genomic features and evolutionary characteristics.</title>
        <authorList>
            <person name="Yang T."/>
            <person name="Liu R."/>
            <person name="Luo Y."/>
            <person name="Hu S."/>
            <person name="Wang D."/>
            <person name="Wang C."/>
            <person name="Pandey M.K."/>
            <person name="Ge S."/>
            <person name="Xu Q."/>
            <person name="Li N."/>
            <person name="Li G."/>
            <person name="Huang Y."/>
            <person name="Saxena R.K."/>
            <person name="Ji Y."/>
            <person name="Li M."/>
            <person name="Yan X."/>
            <person name="He Y."/>
            <person name="Liu Y."/>
            <person name="Wang X."/>
            <person name="Xiang C."/>
            <person name="Varshney R.K."/>
            <person name="Ding H."/>
            <person name="Gao S."/>
            <person name="Zong X."/>
        </authorList>
    </citation>
    <scope>NUCLEOTIDE SEQUENCE [LARGE SCALE GENOMIC DNA]</scope>
    <source>
        <strain evidence="2 3">cv. Zhongwan 6</strain>
    </source>
</reference>
<evidence type="ECO:0000313" key="3">
    <source>
        <dbReference type="Proteomes" id="UP001058974"/>
    </source>
</evidence>
<accession>A0A9D5AD51</accession>
<evidence type="ECO:0000313" key="2">
    <source>
        <dbReference type="EMBL" id="KAI5401315.1"/>
    </source>
</evidence>
<dbReference type="Proteomes" id="UP001058974">
    <property type="component" value="Chromosome 6"/>
</dbReference>
<evidence type="ECO:0000256" key="1">
    <source>
        <dbReference type="SAM" id="MobiDB-lite"/>
    </source>
</evidence>
<dbReference type="AlphaFoldDB" id="A0A9D5AD51"/>
<organism evidence="2 3">
    <name type="scientific">Pisum sativum</name>
    <name type="common">Garden pea</name>
    <name type="synonym">Lathyrus oleraceus</name>
    <dbReference type="NCBI Taxonomy" id="3888"/>
    <lineage>
        <taxon>Eukaryota</taxon>
        <taxon>Viridiplantae</taxon>
        <taxon>Streptophyta</taxon>
        <taxon>Embryophyta</taxon>
        <taxon>Tracheophyta</taxon>
        <taxon>Spermatophyta</taxon>
        <taxon>Magnoliopsida</taxon>
        <taxon>eudicotyledons</taxon>
        <taxon>Gunneridae</taxon>
        <taxon>Pentapetalae</taxon>
        <taxon>rosids</taxon>
        <taxon>fabids</taxon>
        <taxon>Fabales</taxon>
        <taxon>Fabaceae</taxon>
        <taxon>Papilionoideae</taxon>
        <taxon>50 kb inversion clade</taxon>
        <taxon>NPAAA clade</taxon>
        <taxon>Hologalegina</taxon>
        <taxon>IRL clade</taxon>
        <taxon>Fabeae</taxon>
        <taxon>Lathyrus</taxon>
    </lineage>
</organism>
<dbReference type="Gramene" id="Psat06G0596700-T1">
    <property type="protein sequence ID" value="KAI5401315.1"/>
    <property type="gene ID" value="KIW84_065967"/>
</dbReference>
<proteinExistence type="predicted"/>
<name>A0A9D5AD51_PEA</name>
<gene>
    <name evidence="2" type="ORF">KIW84_065967</name>
</gene>
<protein>
    <submittedName>
        <fullName evidence="2">Uncharacterized protein</fullName>
    </submittedName>
</protein>